<evidence type="ECO:0008006" key="5">
    <source>
        <dbReference type="Google" id="ProtNLM"/>
    </source>
</evidence>
<feature type="transmembrane region" description="Helical" evidence="2">
    <location>
        <begin position="29"/>
        <end position="51"/>
    </location>
</feature>
<accession>A0A2A9FB94</accession>
<dbReference type="EMBL" id="PDJK01000002">
    <property type="protein sequence ID" value="PFG48624.1"/>
    <property type="molecule type" value="Genomic_DNA"/>
</dbReference>
<gene>
    <name evidence="3" type="ORF">ATK36_3724</name>
</gene>
<name>A0A2A9FB94_9PSEU</name>
<feature type="compositionally biased region" description="Basic and acidic residues" evidence="1">
    <location>
        <begin position="1"/>
        <end position="14"/>
    </location>
</feature>
<evidence type="ECO:0000256" key="2">
    <source>
        <dbReference type="SAM" id="Phobius"/>
    </source>
</evidence>
<sequence length="303" mass="31723">MVDSRPVRQGDRPAPRPGPSRRGRRVRRWVIVLGVLVILLVGADFGAAAVAEHAISQKARAQLNLSDDPSVEIHGFPFLVQALSGDYGHVSVSADGVPVGGNLHDVRVSAELEDVTAPLSDIASGNTKSIKIGKLTGGVTIKAADIARISPLDKIQNLKISQSTASYVKYGDTDQGNQPDPTPTNAAGDPVDGTTAGLRLSGDVQVAGQKVEIFCFALIQLKGKSISIEPHRLQFGNDQSTTTVPDAVQKALMPNFHASIDTSTLPLSVTPTAVRVDSGSVTIKGEAADLSFADLSVAKTPRG</sequence>
<proteinExistence type="predicted"/>
<reference evidence="3 4" key="1">
    <citation type="submission" date="2017-10" db="EMBL/GenBank/DDBJ databases">
        <title>Sequencing the genomes of 1000 actinobacteria strains.</title>
        <authorList>
            <person name="Klenk H.-P."/>
        </authorList>
    </citation>
    <scope>NUCLEOTIDE SEQUENCE [LARGE SCALE GENOMIC DNA]</scope>
    <source>
        <strain evidence="3 4">DSM 46092</strain>
    </source>
</reference>
<dbReference type="Proteomes" id="UP000243542">
    <property type="component" value="Unassembled WGS sequence"/>
</dbReference>
<dbReference type="Pfam" id="PF11209">
    <property type="entry name" value="LmeA"/>
    <property type="match status" value="1"/>
</dbReference>
<keyword evidence="2" id="KW-0812">Transmembrane</keyword>
<keyword evidence="2" id="KW-0472">Membrane</keyword>
<keyword evidence="4" id="KW-1185">Reference proteome</keyword>
<dbReference type="AlphaFoldDB" id="A0A2A9FB94"/>
<feature type="compositionally biased region" description="Polar residues" evidence="1">
    <location>
        <begin position="174"/>
        <end position="185"/>
    </location>
</feature>
<evidence type="ECO:0000256" key="1">
    <source>
        <dbReference type="SAM" id="MobiDB-lite"/>
    </source>
</evidence>
<dbReference type="InterPro" id="IPR021373">
    <property type="entry name" value="DUF2993"/>
</dbReference>
<keyword evidence="2" id="KW-1133">Transmembrane helix</keyword>
<feature type="region of interest" description="Disordered" evidence="1">
    <location>
        <begin position="1"/>
        <end position="22"/>
    </location>
</feature>
<protein>
    <recommendedName>
        <fullName evidence="5">DUF2993 family protein</fullName>
    </recommendedName>
</protein>
<evidence type="ECO:0000313" key="3">
    <source>
        <dbReference type="EMBL" id="PFG48624.1"/>
    </source>
</evidence>
<comment type="caution">
    <text evidence="3">The sequence shown here is derived from an EMBL/GenBank/DDBJ whole genome shotgun (WGS) entry which is preliminary data.</text>
</comment>
<feature type="region of interest" description="Disordered" evidence="1">
    <location>
        <begin position="169"/>
        <end position="194"/>
    </location>
</feature>
<organism evidence="3 4">
    <name type="scientific">Amycolatopsis sulphurea</name>
    <dbReference type="NCBI Taxonomy" id="76022"/>
    <lineage>
        <taxon>Bacteria</taxon>
        <taxon>Bacillati</taxon>
        <taxon>Actinomycetota</taxon>
        <taxon>Actinomycetes</taxon>
        <taxon>Pseudonocardiales</taxon>
        <taxon>Pseudonocardiaceae</taxon>
        <taxon>Amycolatopsis</taxon>
    </lineage>
</organism>
<evidence type="ECO:0000313" key="4">
    <source>
        <dbReference type="Proteomes" id="UP000243542"/>
    </source>
</evidence>